<keyword evidence="5" id="KW-1185">Reference proteome</keyword>
<keyword evidence="2" id="KW-0812">Transmembrane</keyword>
<reference evidence="4 5" key="1">
    <citation type="submission" date="2016-08" db="EMBL/GenBank/DDBJ databases">
        <title>Genomes of anaerobic fungi encode conserved fungal cellulosomes for biomass hydrolysis.</title>
        <authorList>
            <consortium name="DOE Joint Genome Institute"/>
            <person name="Haitjema C.H."/>
            <person name="Gilmore S.P."/>
            <person name="Henske J.K."/>
            <person name="Solomon K.V."/>
            <person name="De Groot R."/>
            <person name="Kuo A."/>
            <person name="Mondo S.J."/>
            <person name="Salamov A.A."/>
            <person name="Labutti K."/>
            <person name="Zhao Z."/>
            <person name="Chiniquy J."/>
            <person name="Barry K."/>
            <person name="Brewer H.M."/>
            <person name="Purvine S.O."/>
            <person name="Wright A.T."/>
            <person name="Boxma B."/>
            <person name="Van Alen T."/>
            <person name="Hackstein J.H."/>
            <person name="Baker S.E."/>
            <person name="Grigoriev I.V."/>
            <person name="O'Malley M.A."/>
        </authorList>
    </citation>
    <scope>NUCLEOTIDE SEQUENCE [LARGE SCALE GENOMIC DNA]</scope>
    <source>
        <strain evidence="5">finn</strain>
    </source>
</reference>
<protein>
    <recommendedName>
        <fullName evidence="6">RlpA-like protein double-psi beta-barrel domain-containing protein</fullName>
    </recommendedName>
</protein>
<name>A0A1Y1UVP2_9FUNG</name>
<dbReference type="CDD" id="cd22191">
    <property type="entry name" value="DPBB_RlpA_EXP_N-like"/>
    <property type="match status" value="1"/>
</dbReference>
<dbReference type="OrthoDB" id="623670at2759"/>
<feature type="transmembrane region" description="Helical" evidence="2">
    <location>
        <begin position="309"/>
        <end position="329"/>
    </location>
</feature>
<proteinExistence type="predicted"/>
<dbReference type="EMBL" id="MCFH01000072">
    <property type="protein sequence ID" value="ORX42067.1"/>
    <property type="molecule type" value="Genomic_DNA"/>
</dbReference>
<evidence type="ECO:0000313" key="5">
    <source>
        <dbReference type="Proteomes" id="UP000193719"/>
    </source>
</evidence>
<keyword evidence="2" id="KW-1133">Transmembrane helix</keyword>
<dbReference type="SUPFAM" id="SSF50685">
    <property type="entry name" value="Barwin-like endoglucanases"/>
    <property type="match status" value="1"/>
</dbReference>
<comment type="caution">
    <text evidence="4">The sequence shown here is derived from an EMBL/GenBank/DDBJ whole genome shotgun (WGS) entry which is preliminary data.</text>
</comment>
<dbReference type="InterPro" id="IPR051477">
    <property type="entry name" value="Expansin_CellWall"/>
</dbReference>
<keyword evidence="1 3" id="KW-0732">Signal</keyword>
<evidence type="ECO:0000256" key="2">
    <source>
        <dbReference type="SAM" id="Phobius"/>
    </source>
</evidence>
<accession>A0A1Y1UVP2</accession>
<reference evidence="4 5" key="2">
    <citation type="submission" date="2016-08" db="EMBL/GenBank/DDBJ databases">
        <title>Pervasive Adenine N6-methylation of Active Genes in Fungi.</title>
        <authorList>
            <consortium name="DOE Joint Genome Institute"/>
            <person name="Mondo S.J."/>
            <person name="Dannebaum R.O."/>
            <person name="Kuo R.C."/>
            <person name="Labutti K."/>
            <person name="Haridas S."/>
            <person name="Kuo A."/>
            <person name="Salamov A."/>
            <person name="Ahrendt S.R."/>
            <person name="Lipzen A."/>
            <person name="Sullivan W."/>
            <person name="Andreopoulos W.B."/>
            <person name="Clum A."/>
            <person name="Lindquist E."/>
            <person name="Daum C."/>
            <person name="Ramamoorthy G.K."/>
            <person name="Gryganskyi A."/>
            <person name="Culley D."/>
            <person name="Magnuson J.K."/>
            <person name="James T.Y."/>
            <person name="O'Malley M.A."/>
            <person name="Stajich J.E."/>
            <person name="Spatafora J.W."/>
            <person name="Visel A."/>
            <person name="Grigoriev I.V."/>
        </authorList>
    </citation>
    <scope>NUCLEOTIDE SEQUENCE [LARGE SCALE GENOMIC DNA]</scope>
    <source>
        <strain evidence="5">finn</strain>
    </source>
</reference>
<dbReference type="PANTHER" id="PTHR31836:SF28">
    <property type="entry name" value="SRCR DOMAIN-CONTAINING PROTEIN-RELATED"/>
    <property type="match status" value="1"/>
</dbReference>
<evidence type="ECO:0000256" key="3">
    <source>
        <dbReference type="SAM" id="SignalP"/>
    </source>
</evidence>
<dbReference type="InterPro" id="IPR036908">
    <property type="entry name" value="RlpA-like_sf"/>
</dbReference>
<evidence type="ECO:0008006" key="6">
    <source>
        <dbReference type="Google" id="ProtNLM"/>
    </source>
</evidence>
<dbReference type="Proteomes" id="UP000193719">
    <property type="component" value="Unassembled WGS sequence"/>
</dbReference>
<feature type="chain" id="PRO_5012847277" description="RlpA-like protein double-psi beta-barrel domain-containing protein" evidence="3">
    <location>
        <begin position="21"/>
        <end position="379"/>
    </location>
</feature>
<dbReference type="PANTHER" id="PTHR31836">
    <property type="match status" value="1"/>
</dbReference>
<sequence>MKIFNFLFISSIIAISFVLCGKSRPKSYEMTHYGCPEECHTQKDPACGIPINTKYFVALATSYPNVKSVCGQYAIVMLANGNKKLVKAKIVDTCGECETYHVDLSYSAFTFLRDKNDGVAEVVWGIYSPSGKKVAGPYSKNFDSVASKLGMSKSAFIASFNASALRLASSGSNTGSFSSSGAEIHPTTTKVTTIKKTTTTRKTTTTPKPTTVAKTLPVPSTNSSKIIISSFSVSKSVPTSTKQVLNFAPKTLIDPTTKTVPNNDLASTASIGIPTTTTKVASQTNIISEIDKVNKDINSDDDSNSSSTVGILTAVGGTCIGAAGVGLLLMKKRNPNAYEDLKQKFPESFNQVKRGISRGATVLKRSVTKRGHHPSVEMA</sequence>
<gene>
    <name evidence="4" type="ORF">BCR36DRAFT_416371</name>
</gene>
<dbReference type="AlphaFoldDB" id="A0A1Y1UVP2"/>
<keyword evidence="2" id="KW-0472">Membrane</keyword>
<dbReference type="Gene3D" id="2.40.40.10">
    <property type="entry name" value="RlpA-like domain"/>
    <property type="match status" value="1"/>
</dbReference>
<feature type="signal peptide" evidence="3">
    <location>
        <begin position="1"/>
        <end position="20"/>
    </location>
</feature>
<evidence type="ECO:0000313" key="4">
    <source>
        <dbReference type="EMBL" id="ORX42067.1"/>
    </source>
</evidence>
<evidence type="ECO:0000256" key="1">
    <source>
        <dbReference type="ARBA" id="ARBA00022729"/>
    </source>
</evidence>
<organism evidence="4 5">
    <name type="scientific">Piromyces finnis</name>
    <dbReference type="NCBI Taxonomy" id="1754191"/>
    <lineage>
        <taxon>Eukaryota</taxon>
        <taxon>Fungi</taxon>
        <taxon>Fungi incertae sedis</taxon>
        <taxon>Chytridiomycota</taxon>
        <taxon>Chytridiomycota incertae sedis</taxon>
        <taxon>Neocallimastigomycetes</taxon>
        <taxon>Neocallimastigales</taxon>
        <taxon>Neocallimastigaceae</taxon>
        <taxon>Piromyces</taxon>
    </lineage>
</organism>
<dbReference type="STRING" id="1754191.A0A1Y1UVP2"/>